<dbReference type="InterPro" id="IPR029058">
    <property type="entry name" value="AB_hydrolase_fold"/>
</dbReference>
<dbReference type="RefSeq" id="WP_154288254.1">
    <property type="nucleotide sequence ID" value="NZ_WKJI01000003.1"/>
</dbReference>
<sequence>MKQEIFSLTGSNQHTIIGDITYSAKPSQQVAIFVHGFKGFKDWGTHNMVARYFASYDIHYVKFNFSHSGVNPENPIDVNDLNLFAANTPSFELFDLDLVLSYTKQKFPDAELTLIGHSRGGGISILTTATNKTINKLITWAAIDSFSSLWKKEQEAEWREKGKIEVFNARTKEYMPLNLSLLKDVEQNADKLNIKTAAENIKKPWLIIHGNDDINVPLSVAQNFLKLYPKADFIEIDKANHVFGASHPYKENQLPEQLKQVCDASIAFIKS</sequence>
<organism evidence="1 2">
    <name type="scientific">Pedobacter puniceum</name>
    <dbReference type="NCBI Taxonomy" id="2666136"/>
    <lineage>
        <taxon>Bacteria</taxon>
        <taxon>Pseudomonadati</taxon>
        <taxon>Bacteroidota</taxon>
        <taxon>Sphingobacteriia</taxon>
        <taxon>Sphingobacteriales</taxon>
        <taxon>Sphingobacteriaceae</taxon>
        <taxon>Pedobacter</taxon>
    </lineage>
</organism>
<keyword evidence="1" id="KW-0378">Hydrolase</keyword>
<evidence type="ECO:0000313" key="1">
    <source>
        <dbReference type="EMBL" id="MRX48164.1"/>
    </source>
</evidence>
<name>A0A7K0FQE5_9SPHI</name>
<accession>A0A7K0FQE5</accession>
<dbReference type="GO" id="GO:0016787">
    <property type="term" value="F:hydrolase activity"/>
    <property type="evidence" value="ECO:0007669"/>
    <property type="project" value="UniProtKB-KW"/>
</dbReference>
<comment type="caution">
    <text evidence="1">The sequence shown here is derived from an EMBL/GenBank/DDBJ whole genome shotgun (WGS) entry which is preliminary data.</text>
</comment>
<dbReference type="SUPFAM" id="SSF53474">
    <property type="entry name" value="alpha/beta-Hydrolases"/>
    <property type="match status" value="1"/>
</dbReference>
<evidence type="ECO:0000313" key="2">
    <source>
        <dbReference type="Proteomes" id="UP000462931"/>
    </source>
</evidence>
<protein>
    <submittedName>
        <fullName evidence="1">Alpha/beta hydrolase</fullName>
    </submittedName>
</protein>
<dbReference type="Proteomes" id="UP000462931">
    <property type="component" value="Unassembled WGS sequence"/>
</dbReference>
<reference evidence="1 2" key="1">
    <citation type="submission" date="2019-11" db="EMBL/GenBank/DDBJ databases">
        <authorList>
            <person name="Cheng Q."/>
            <person name="Yang Z."/>
        </authorList>
    </citation>
    <scope>NUCLEOTIDE SEQUENCE [LARGE SCALE GENOMIC DNA]</scope>
    <source>
        <strain evidence="1 2">HX-22-1</strain>
    </source>
</reference>
<keyword evidence="2" id="KW-1185">Reference proteome</keyword>
<proteinExistence type="predicted"/>
<dbReference type="EMBL" id="WKJI01000003">
    <property type="protein sequence ID" value="MRX48164.1"/>
    <property type="molecule type" value="Genomic_DNA"/>
</dbReference>
<dbReference type="Gene3D" id="3.40.50.1820">
    <property type="entry name" value="alpha/beta hydrolase"/>
    <property type="match status" value="1"/>
</dbReference>
<gene>
    <name evidence="1" type="ORF">GJJ64_13280</name>
</gene>
<dbReference type="AlphaFoldDB" id="A0A7K0FQE5"/>